<organism evidence="1 2">
    <name type="scientific">Sphingobacterium kyonggiense</name>
    <dbReference type="NCBI Taxonomy" id="714075"/>
    <lineage>
        <taxon>Bacteria</taxon>
        <taxon>Pseudomonadati</taxon>
        <taxon>Bacteroidota</taxon>
        <taxon>Sphingobacteriia</taxon>
        <taxon>Sphingobacteriales</taxon>
        <taxon>Sphingobacteriaceae</taxon>
        <taxon>Sphingobacterium</taxon>
    </lineage>
</organism>
<evidence type="ECO:0000313" key="1">
    <source>
        <dbReference type="EMBL" id="GAA4147034.1"/>
    </source>
</evidence>
<reference evidence="2" key="1">
    <citation type="journal article" date="2019" name="Int. J. Syst. Evol. Microbiol.">
        <title>The Global Catalogue of Microorganisms (GCM) 10K type strain sequencing project: providing services to taxonomists for standard genome sequencing and annotation.</title>
        <authorList>
            <consortium name="The Broad Institute Genomics Platform"/>
            <consortium name="The Broad Institute Genome Sequencing Center for Infectious Disease"/>
            <person name="Wu L."/>
            <person name="Ma J."/>
        </authorList>
    </citation>
    <scope>NUCLEOTIDE SEQUENCE [LARGE SCALE GENOMIC DNA]</scope>
    <source>
        <strain evidence="2">JCM 16704</strain>
    </source>
</reference>
<sequence>MKYYISIAEKHLLSTSHRKTWLAVSDVEEKETECAEILKETEEEIKTKFPELPNKMVWGHYLIFNHHGSVLSIDIDYDDIEAIKREILEIALRKDLMALIGSEDKIYKDIEDIN</sequence>
<accession>A0ABP7Z460</accession>
<dbReference type="EMBL" id="BAAAZI010000013">
    <property type="protein sequence ID" value="GAA4147034.1"/>
    <property type="molecule type" value="Genomic_DNA"/>
</dbReference>
<dbReference type="RefSeq" id="WP_344675863.1">
    <property type="nucleotide sequence ID" value="NZ_BAAAZI010000013.1"/>
</dbReference>
<protein>
    <submittedName>
        <fullName evidence="1">Uncharacterized protein</fullName>
    </submittedName>
</protein>
<proteinExistence type="predicted"/>
<gene>
    <name evidence="1" type="ORF">GCM10022216_32620</name>
</gene>
<keyword evidence="2" id="KW-1185">Reference proteome</keyword>
<dbReference type="Proteomes" id="UP001500101">
    <property type="component" value="Unassembled WGS sequence"/>
</dbReference>
<comment type="caution">
    <text evidence="1">The sequence shown here is derived from an EMBL/GenBank/DDBJ whole genome shotgun (WGS) entry which is preliminary data.</text>
</comment>
<name>A0ABP7Z460_9SPHI</name>
<evidence type="ECO:0000313" key="2">
    <source>
        <dbReference type="Proteomes" id="UP001500101"/>
    </source>
</evidence>